<dbReference type="EMBL" id="JADCNM010000070">
    <property type="protein sequence ID" value="KAG0451270.1"/>
    <property type="molecule type" value="Genomic_DNA"/>
</dbReference>
<accession>A0A835U7Z2</accession>
<comment type="caution">
    <text evidence="3">The sequence shown here is derived from an EMBL/GenBank/DDBJ whole genome shotgun (WGS) entry which is preliminary data.</text>
</comment>
<gene>
    <name evidence="3" type="ORF">HPP92_026295</name>
    <name evidence="2" type="ORF">HPP92_026523</name>
</gene>
<sequence length="54" mass="6189">MDAELDVSNRKATGGGKRSQNGKASLVRRDSWTLMPKNMIELNEYGDRKAFCRW</sequence>
<evidence type="ECO:0000313" key="3">
    <source>
        <dbReference type="EMBL" id="KAG0451270.1"/>
    </source>
</evidence>
<dbReference type="AlphaFoldDB" id="A0A835U7Z2"/>
<dbReference type="EMBL" id="JADCNL010000069">
    <property type="protein sequence ID" value="KAG0451223.1"/>
    <property type="molecule type" value="Genomic_DNA"/>
</dbReference>
<evidence type="ECO:0000256" key="1">
    <source>
        <dbReference type="SAM" id="MobiDB-lite"/>
    </source>
</evidence>
<dbReference type="Proteomes" id="UP000636800">
    <property type="component" value="Unassembled WGS sequence"/>
</dbReference>
<protein>
    <submittedName>
        <fullName evidence="3">Uncharacterized protein</fullName>
    </submittedName>
</protein>
<keyword evidence="4" id="KW-1185">Reference proteome</keyword>
<proteinExistence type="predicted"/>
<dbReference type="Proteomes" id="UP000639772">
    <property type="component" value="Unassembled WGS sequence"/>
</dbReference>
<name>A0A835U7Z2_VANPL</name>
<evidence type="ECO:0000313" key="2">
    <source>
        <dbReference type="EMBL" id="KAG0451223.1"/>
    </source>
</evidence>
<evidence type="ECO:0000313" key="4">
    <source>
        <dbReference type="Proteomes" id="UP000636800"/>
    </source>
</evidence>
<reference evidence="4 5" key="1">
    <citation type="journal article" date="2020" name="Nat. Food">
        <title>A phased Vanilla planifolia genome enables genetic improvement of flavour and production.</title>
        <authorList>
            <person name="Hasing T."/>
            <person name="Tang H."/>
            <person name="Brym M."/>
            <person name="Khazi F."/>
            <person name="Huang T."/>
            <person name="Chambers A.H."/>
        </authorList>
    </citation>
    <scope>NUCLEOTIDE SEQUENCE [LARGE SCALE GENOMIC DNA]</scope>
    <source>
        <tissue evidence="3">Leaf</tissue>
    </source>
</reference>
<organism evidence="3 5">
    <name type="scientific">Vanilla planifolia</name>
    <name type="common">Vanilla</name>
    <dbReference type="NCBI Taxonomy" id="51239"/>
    <lineage>
        <taxon>Eukaryota</taxon>
        <taxon>Viridiplantae</taxon>
        <taxon>Streptophyta</taxon>
        <taxon>Embryophyta</taxon>
        <taxon>Tracheophyta</taxon>
        <taxon>Spermatophyta</taxon>
        <taxon>Magnoliopsida</taxon>
        <taxon>Liliopsida</taxon>
        <taxon>Asparagales</taxon>
        <taxon>Orchidaceae</taxon>
        <taxon>Vanilloideae</taxon>
        <taxon>Vanilleae</taxon>
        <taxon>Vanilla</taxon>
    </lineage>
</organism>
<evidence type="ECO:0000313" key="5">
    <source>
        <dbReference type="Proteomes" id="UP000639772"/>
    </source>
</evidence>
<feature type="region of interest" description="Disordered" evidence="1">
    <location>
        <begin position="1"/>
        <end position="28"/>
    </location>
</feature>